<dbReference type="EMBL" id="CP082781">
    <property type="protein sequence ID" value="UGS27925.1"/>
    <property type="molecule type" value="Genomic_DNA"/>
</dbReference>
<sequence>MIIGFTIAQLAVAIGGGLLCLGLGFAGRRPSDLSVGALALLELLLVAQVVVAIVAPFVGNPPLGNALEYWVYLVSAVLLPIGGVLWALLERSRWSTVIMGVVALSLAVMIWRMQVIWTTPFPGV</sequence>
<keyword evidence="1" id="KW-1133">Transmembrane helix</keyword>
<keyword evidence="3" id="KW-1185">Reference proteome</keyword>
<reference evidence="2 3" key="1">
    <citation type="submission" date="2023-01" db="EMBL/GenBank/DDBJ databases">
        <title>Characterization of estradiol degrading bacteria Microbacterium sp. MZT7 and reveal degrading genes through genome analysis.</title>
        <authorList>
            <person name="Hao P."/>
            <person name="Gao Y."/>
        </authorList>
    </citation>
    <scope>NUCLEOTIDE SEQUENCE [LARGE SCALE GENOMIC DNA]</scope>
    <source>
        <strain evidence="2 3">MZT7</strain>
    </source>
</reference>
<proteinExistence type="predicted"/>
<name>A0ABY3RX87_9MICO</name>
<evidence type="ECO:0008006" key="4">
    <source>
        <dbReference type="Google" id="ProtNLM"/>
    </source>
</evidence>
<evidence type="ECO:0000313" key="3">
    <source>
        <dbReference type="Proteomes" id="UP001199642"/>
    </source>
</evidence>
<keyword evidence="1" id="KW-0812">Transmembrane</keyword>
<feature type="transmembrane region" description="Helical" evidence="1">
    <location>
        <begin position="33"/>
        <end position="57"/>
    </location>
</feature>
<dbReference type="Proteomes" id="UP001199642">
    <property type="component" value="Chromosome"/>
</dbReference>
<feature type="transmembrane region" description="Helical" evidence="1">
    <location>
        <begin position="6"/>
        <end position="26"/>
    </location>
</feature>
<evidence type="ECO:0000256" key="1">
    <source>
        <dbReference type="SAM" id="Phobius"/>
    </source>
</evidence>
<feature type="transmembrane region" description="Helical" evidence="1">
    <location>
        <begin position="96"/>
        <end position="117"/>
    </location>
</feature>
<protein>
    <recommendedName>
        <fullName evidence="4">Integral membrane protein</fullName>
    </recommendedName>
</protein>
<accession>A0ABY3RX87</accession>
<feature type="transmembrane region" description="Helical" evidence="1">
    <location>
        <begin position="69"/>
        <end position="89"/>
    </location>
</feature>
<gene>
    <name evidence="2" type="ORF">K8F61_07120</name>
</gene>
<keyword evidence="1" id="KW-0472">Membrane</keyword>
<evidence type="ECO:0000313" key="2">
    <source>
        <dbReference type="EMBL" id="UGS27925.1"/>
    </source>
</evidence>
<dbReference type="RefSeq" id="WP_067247634.1">
    <property type="nucleotide sequence ID" value="NZ_CP082781.1"/>
</dbReference>
<organism evidence="2 3">
    <name type="scientific">Microbacterium resistens</name>
    <dbReference type="NCBI Taxonomy" id="156977"/>
    <lineage>
        <taxon>Bacteria</taxon>
        <taxon>Bacillati</taxon>
        <taxon>Actinomycetota</taxon>
        <taxon>Actinomycetes</taxon>
        <taxon>Micrococcales</taxon>
        <taxon>Microbacteriaceae</taxon>
        <taxon>Microbacterium</taxon>
    </lineage>
</organism>